<sequence length="306" mass="34031">MSTFKALFLNSMSEDQPKSYFCRHASRPCSQPAQSLHMYLSWVDASLERQLSWKTALQCHWNIIDCLRSANDSSQYPEPFTIATSCLDDDGAGILEARDIATRGIHGASEPLRGIQNAYNSLAFCFKGTRGSCLCPISQKAVEKKIGQLGQSGPNLQGEIPGSCQHRSVATVGDGCSRLRVYPSVTKQYFTAVFTAIFKIVNAFEKKDAAASEPNLRPYDDTLELLFDKHTRQQSGWTALAPSPPPNEQGTDFMAVVVLSEWWSGFGHWPKAERRKTHRQTTLYRLPGESRPVRRNPSPSQTGSEP</sequence>
<evidence type="ECO:0000313" key="4">
    <source>
        <dbReference type="Proteomes" id="UP001218218"/>
    </source>
</evidence>
<proteinExistence type="predicted"/>
<comment type="caution">
    <text evidence="2">The sequence shown here is derived from an EMBL/GenBank/DDBJ whole genome shotgun (WGS) entry which is preliminary data.</text>
</comment>
<keyword evidence="4" id="KW-1185">Reference proteome</keyword>
<name>A0AAD6Z168_9AGAR</name>
<organism evidence="2 4">
    <name type="scientific">Mycena albidolilacea</name>
    <dbReference type="NCBI Taxonomy" id="1033008"/>
    <lineage>
        <taxon>Eukaryota</taxon>
        <taxon>Fungi</taxon>
        <taxon>Dikarya</taxon>
        <taxon>Basidiomycota</taxon>
        <taxon>Agaricomycotina</taxon>
        <taxon>Agaricomycetes</taxon>
        <taxon>Agaricomycetidae</taxon>
        <taxon>Agaricales</taxon>
        <taxon>Marasmiineae</taxon>
        <taxon>Mycenaceae</taxon>
        <taxon>Mycena</taxon>
    </lineage>
</organism>
<feature type="region of interest" description="Disordered" evidence="1">
    <location>
        <begin position="273"/>
        <end position="306"/>
    </location>
</feature>
<dbReference type="Proteomes" id="UP001218218">
    <property type="component" value="Unassembled WGS sequence"/>
</dbReference>
<accession>A0AAD6Z168</accession>
<evidence type="ECO:0000256" key="1">
    <source>
        <dbReference type="SAM" id="MobiDB-lite"/>
    </source>
</evidence>
<reference evidence="2" key="1">
    <citation type="submission" date="2023-03" db="EMBL/GenBank/DDBJ databases">
        <title>Massive genome expansion in bonnet fungi (Mycena s.s.) driven by repeated elements and novel gene families across ecological guilds.</title>
        <authorList>
            <consortium name="Lawrence Berkeley National Laboratory"/>
            <person name="Harder C.B."/>
            <person name="Miyauchi S."/>
            <person name="Viragh M."/>
            <person name="Kuo A."/>
            <person name="Thoen E."/>
            <person name="Andreopoulos B."/>
            <person name="Lu D."/>
            <person name="Skrede I."/>
            <person name="Drula E."/>
            <person name="Henrissat B."/>
            <person name="Morin E."/>
            <person name="Kohler A."/>
            <person name="Barry K."/>
            <person name="LaButti K."/>
            <person name="Morin E."/>
            <person name="Salamov A."/>
            <person name="Lipzen A."/>
            <person name="Mereny Z."/>
            <person name="Hegedus B."/>
            <person name="Baldrian P."/>
            <person name="Stursova M."/>
            <person name="Weitz H."/>
            <person name="Taylor A."/>
            <person name="Grigoriev I.V."/>
            <person name="Nagy L.G."/>
            <person name="Martin F."/>
            <person name="Kauserud H."/>
        </authorList>
    </citation>
    <scope>NUCLEOTIDE SEQUENCE</scope>
    <source>
        <strain evidence="2">CBHHK002</strain>
    </source>
</reference>
<protein>
    <submittedName>
        <fullName evidence="2">Uncharacterized protein</fullName>
    </submittedName>
</protein>
<evidence type="ECO:0000313" key="3">
    <source>
        <dbReference type="EMBL" id="KAJ7330423.1"/>
    </source>
</evidence>
<dbReference type="EMBL" id="JARIHO010000037">
    <property type="protein sequence ID" value="KAJ7330423.1"/>
    <property type="molecule type" value="Genomic_DNA"/>
</dbReference>
<dbReference type="EMBL" id="JARIHO010000109">
    <property type="protein sequence ID" value="KAJ7303027.1"/>
    <property type="molecule type" value="Genomic_DNA"/>
</dbReference>
<gene>
    <name evidence="3" type="ORF">DFH08DRAFT_815331</name>
    <name evidence="2" type="ORF">DFH08DRAFT_826174</name>
</gene>
<evidence type="ECO:0000313" key="2">
    <source>
        <dbReference type="EMBL" id="KAJ7303027.1"/>
    </source>
</evidence>
<dbReference type="AlphaFoldDB" id="A0AAD6Z168"/>
<feature type="compositionally biased region" description="Polar residues" evidence="1">
    <location>
        <begin position="297"/>
        <end position="306"/>
    </location>
</feature>